<evidence type="ECO:0000259" key="1">
    <source>
        <dbReference type="SMART" id="SM00579"/>
    </source>
</evidence>
<organism evidence="2 3">
    <name type="scientific">Helianthus annuus</name>
    <name type="common">Common sunflower</name>
    <dbReference type="NCBI Taxonomy" id="4232"/>
    <lineage>
        <taxon>Eukaryota</taxon>
        <taxon>Viridiplantae</taxon>
        <taxon>Streptophyta</taxon>
        <taxon>Embryophyta</taxon>
        <taxon>Tracheophyta</taxon>
        <taxon>Spermatophyta</taxon>
        <taxon>Magnoliopsida</taxon>
        <taxon>eudicotyledons</taxon>
        <taxon>Gunneridae</taxon>
        <taxon>Pentapetalae</taxon>
        <taxon>asterids</taxon>
        <taxon>campanulids</taxon>
        <taxon>Asterales</taxon>
        <taxon>Asteraceae</taxon>
        <taxon>Asteroideae</taxon>
        <taxon>Heliantheae alliance</taxon>
        <taxon>Heliantheae</taxon>
        <taxon>Helianthus</taxon>
    </lineage>
</organism>
<dbReference type="SMART" id="SM00579">
    <property type="entry name" value="FBD"/>
    <property type="match status" value="1"/>
</dbReference>
<name>A0A9K3NEL5_HELAN</name>
<accession>A0A9K3NEL5</accession>
<dbReference type="Pfam" id="PF24758">
    <property type="entry name" value="LRR_At5g56370"/>
    <property type="match status" value="1"/>
</dbReference>
<dbReference type="Pfam" id="PF00646">
    <property type="entry name" value="F-box"/>
    <property type="match status" value="1"/>
</dbReference>
<dbReference type="InterPro" id="IPR001810">
    <property type="entry name" value="F-box_dom"/>
</dbReference>
<dbReference type="PANTHER" id="PTHR31639:SF315">
    <property type="entry name" value="LEUCINE-RICH REPEAT DOMAIN SUPERFAMILY, F-BOX-LIKE DOMAIN SUPERFAMILY"/>
    <property type="match status" value="1"/>
</dbReference>
<proteinExistence type="predicted"/>
<dbReference type="InterPro" id="IPR036047">
    <property type="entry name" value="F-box-like_dom_sf"/>
</dbReference>
<dbReference type="PANTHER" id="PTHR31639">
    <property type="entry name" value="F-BOX PROTEIN-LIKE"/>
    <property type="match status" value="1"/>
</dbReference>
<dbReference type="AlphaFoldDB" id="A0A9K3NEL5"/>
<dbReference type="EMBL" id="MNCJ02000322">
    <property type="protein sequence ID" value="KAF5797346.1"/>
    <property type="molecule type" value="Genomic_DNA"/>
</dbReference>
<dbReference type="Gene3D" id="3.80.10.10">
    <property type="entry name" value="Ribonuclease Inhibitor"/>
    <property type="match status" value="1"/>
</dbReference>
<evidence type="ECO:0000313" key="3">
    <source>
        <dbReference type="Proteomes" id="UP000215914"/>
    </source>
</evidence>
<reference evidence="2" key="2">
    <citation type="submission" date="2020-06" db="EMBL/GenBank/DDBJ databases">
        <title>Helianthus annuus Genome sequencing and assembly Release 2.</title>
        <authorList>
            <person name="Gouzy J."/>
            <person name="Langlade N."/>
            <person name="Munos S."/>
        </authorList>
    </citation>
    <scope>NUCLEOTIDE SEQUENCE</scope>
    <source>
        <tissue evidence="2">Leaves</tissue>
    </source>
</reference>
<protein>
    <submittedName>
        <fullName evidence="2">FBD domain, leucine-rich repeat domain superfamily, F-box-like domain superfamily</fullName>
    </submittedName>
</protein>
<gene>
    <name evidence="2" type="ORF">HanXRQr2_Chr07g0279571</name>
</gene>
<dbReference type="InterPro" id="IPR032675">
    <property type="entry name" value="LRR_dom_sf"/>
</dbReference>
<dbReference type="Gramene" id="mRNA:HanXRQr2_Chr07g0279571">
    <property type="protein sequence ID" value="mRNA:HanXRQr2_Chr07g0279571"/>
    <property type="gene ID" value="HanXRQr2_Chr07g0279571"/>
</dbReference>
<dbReference type="Proteomes" id="UP000215914">
    <property type="component" value="Unassembled WGS sequence"/>
</dbReference>
<sequence>MGYPNKMDRISKLPVGVIETILCLLPIQEAARTSILSKEWRYHWIKIPKLVFIEDQFQEWTRGPKPSAIELHLNKPSKRKDMAKRCRFFYAIYQVLLMHEGPIHEFTLSMKVDTSCVEIDHIILHLSKKNTLKILKLDFEDGGDEGHRLPISLFSLHHLTSLYLHGCALYQQRSFNEFGCLTTLYLRSVWTHKKTLHRLLSSCPLLKRLTIGHGMAFLCDDGGSTIVDLFECVPVIEYLYVVVFGFEEFLPRRLPKKLPTPLVHLKYLCVDTLCFTHIYGLPFLALLIRSSPNLEKLKLVMWEEAFVGGDDDVGSFTLDDYSDIMLEHLKEFEIQDFTDSENELDFVRLILAKSPVLKKMTISPHYFFDKDEESVSQVSEILFCSPCASPVVEIIVGPYKSDRLCPW</sequence>
<dbReference type="InterPro" id="IPR055411">
    <property type="entry name" value="LRR_FXL15/At3g58940/PEG3-like"/>
</dbReference>
<dbReference type="Pfam" id="PF08387">
    <property type="entry name" value="FBD"/>
    <property type="match status" value="1"/>
</dbReference>
<reference evidence="2" key="1">
    <citation type="journal article" date="2017" name="Nature">
        <title>The sunflower genome provides insights into oil metabolism, flowering and Asterid evolution.</title>
        <authorList>
            <person name="Badouin H."/>
            <person name="Gouzy J."/>
            <person name="Grassa C.J."/>
            <person name="Murat F."/>
            <person name="Staton S.E."/>
            <person name="Cottret L."/>
            <person name="Lelandais-Briere C."/>
            <person name="Owens G.L."/>
            <person name="Carrere S."/>
            <person name="Mayjonade B."/>
            <person name="Legrand L."/>
            <person name="Gill N."/>
            <person name="Kane N.C."/>
            <person name="Bowers J.E."/>
            <person name="Hubner S."/>
            <person name="Bellec A."/>
            <person name="Berard A."/>
            <person name="Berges H."/>
            <person name="Blanchet N."/>
            <person name="Boniface M.C."/>
            <person name="Brunel D."/>
            <person name="Catrice O."/>
            <person name="Chaidir N."/>
            <person name="Claudel C."/>
            <person name="Donnadieu C."/>
            <person name="Faraut T."/>
            <person name="Fievet G."/>
            <person name="Helmstetter N."/>
            <person name="King M."/>
            <person name="Knapp S.J."/>
            <person name="Lai Z."/>
            <person name="Le Paslier M.C."/>
            <person name="Lippi Y."/>
            <person name="Lorenzon L."/>
            <person name="Mandel J.R."/>
            <person name="Marage G."/>
            <person name="Marchand G."/>
            <person name="Marquand E."/>
            <person name="Bret-Mestries E."/>
            <person name="Morien E."/>
            <person name="Nambeesan S."/>
            <person name="Nguyen T."/>
            <person name="Pegot-Espagnet P."/>
            <person name="Pouilly N."/>
            <person name="Raftis F."/>
            <person name="Sallet E."/>
            <person name="Schiex T."/>
            <person name="Thomas J."/>
            <person name="Vandecasteele C."/>
            <person name="Vares D."/>
            <person name="Vear F."/>
            <person name="Vautrin S."/>
            <person name="Crespi M."/>
            <person name="Mangin B."/>
            <person name="Burke J.M."/>
            <person name="Salse J."/>
            <person name="Munos S."/>
            <person name="Vincourt P."/>
            <person name="Rieseberg L.H."/>
            <person name="Langlade N.B."/>
        </authorList>
    </citation>
    <scope>NUCLEOTIDE SEQUENCE</scope>
    <source>
        <tissue evidence="2">Leaves</tissue>
    </source>
</reference>
<dbReference type="InterPro" id="IPR006566">
    <property type="entry name" value="FBD"/>
</dbReference>
<dbReference type="OrthoDB" id="695856at2759"/>
<dbReference type="SUPFAM" id="SSF81383">
    <property type="entry name" value="F-box domain"/>
    <property type="match status" value="1"/>
</dbReference>
<feature type="domain" description="FBD" evidence="1">
    <location>
        <begin position="323"/>
        <end position="393"/>
    </location>
</feature>
<evidence type="ECO:0000313" key="2">
    <source>
        <dbReference type="EMBL" id="KAF5797346.1"/>
    </source>
</evidence>
<dbReference type="SUPFAM" id="SSF52047">
    <property type="entry name" value="RNI-like"/>
    <property type="match status" value="1"/>
</dbReference>
<keyword evidence="3" id="KW-1185">Reference proteome</keyword>
<comment type="caution">
    <text evidence="2">The sequence shown here is derived from an EMBL/GenBank/DDBJ whole genome shotgun (WGS) entry which is preliminary data.</text>
</comment>